<keyword evidence="2" id="KW-1185">Reference proteome</keyword>
<dbReference type="Pfam" id="PF00534">
    <property type="entry name" value="Glycos_transf_1"/>
    <property type="match status" value="1"/>
</dbReference>
<accession>A0A1C0AK02</accession>
<dbReference type="InterPro" id="IPR001296">
    <property type="entry name" value="Glyco_trans_1"/>
</dbReference>
<dbReference type="PANTHER" id="PTHR45947">
    <property type="entry name" value="SULFOQUINOVOSYL TRANSFERASE SQD2"/>
    <property type="match status" value="1"/>
</dbReference>
<sequence length="414" mass="44903">MSLRIAIVIDDFYPASGGIGRSVQTQLEELTALGHDVTLIAPDRHLQKPRLGRIIECPTVYLEGLPAHLSILHCSDRRARLISDVGRFDLIHTQTERGALVLGAKLARLQGVPHLHTFHANIAGTHQSVRGAVFGTLGYELLILPVLRRACGSVPPASRLPAARHETGGLAARFDWHAFATIAQLVDGYTVPSPFMRDLIGESARGEVHGYVVPTGYNRSLKAAIDRAPRERSDATVRFLSVGRLAKEKRLDVLIKAFRRADPANAELVLVGDGDQRDRLRSLADGDPRIDFRWHLVSIEALAYEFRNADVLALSSYRFDSQALVVAEAAAAGLPVLYCDDRLTVGLSEASALLTGPDVSSMAAGIRDLAGDPARRARMSAATAGVLPELSPERTAEGYVAAYRDLIDRKAPRG</sequence>
<comment type="caution">
    <text evidence="1">The sequence shown here is derived from an EMBL/GenBank/DDBJ whole genome shotgun (WGS) entry which is preliminary data.</text>
</comment>
<dbReference type="GO" id="GO:1901137">
    <property type="term" value="P:carbohydrate derivative biosynthetic process"/>
    <property type="evidence" value="ECO:0007669"/>
    <property type="project" value="UniProtKB-ARBA"/>
</dbReference>
<dbReference type="InterPro" id="IPR028098">
    <property type="entry name" value="Glyco_trans_4-like_N"/>
</dbReference>
<dbReference type="Proteomes" id="UP000093501">
    <property type="component" value="Unassembled WGS sequence"/>
</dbReference>
<proteinExistence type="predicted"/>
<dbReference type="InterPro" id="IPR050194">
    <property type="entry name" value="Glycosyltransferase_grp1"/>
</dbReference>
<organism evidence="1 2">
    <name type="scientific">Tessaracoccus lapidicaptus</name>
    <dbReference type="NCBI Taxonomy" id="1427523"/>
    <lineage>
        <taxon>Bacteria</taxon>
        <taxon>Bacillati</taxon>
        <taxon>Actinomycetota</taxon>
        <taxon>Actinomycetes</taxon>
        <taxon>Propionibacteriales</taxon>
        <taxon>Propionibacteriaceae</taxon>
        <taxon>Tessaracoccus</taxon>
    </lineage>
</organism>
<name>A0A1C0AK02_9ACTN</name>
<dbReference type="EMBL" id="MBQD01000023">
    <property type="protein sequence ID" value="OCL32939.1"/>
    <property type="molecule type" value="Genomic_DNA"/>
</dbReference>
<dbReference type="CDD" id="cd03801">
    <property type="entry name" value="GT4_PimA-like"/>
    <property type="match status" value="1"/>
</dbReference>
<gene>
    <name evidence="1" type="ORF">BCR15_06465</name>
</gene>
<dbReference type="AlphaFoldDB" id="A0A1C0AK02"/>
<evidence type="ECO:0000313" key="2">
    <source>
        <dbReference type="Proteomes" id="UP000093501"/>
    </source>
</evidence>
<dbReference type="GO" id="GO:0016757">
    <property type="term" value="F:glycosyltransferase activity"/>
    <property type="evidence" value="ECO:0007669"/>
    <property type="project" value="InterPro"/>
</dbReference>
<dbReference type="Gene3D" id="3.40.50.2000">
    <property type="entry name" value="Glycogen Phosphorylase B"/>
    <property type="match status" value="2"/>
</dbReference>
<dbReference type="PANTHER" id="PTHR45947:SF3">
    <property type="entry name" value="SULFOQUINOVOSYL TRANSFERASE SQD2"/>
    <property type="match status" value="1"/>
</dbReference>
<evidence type="ECO:0000313" key="1">
    <source>
        <dbReference type="EMBL" id="OCL32939.1"/>
    </source>
</evidence>
<reference evidence="2" key="1">
    <citation type="submission" date="2016-07" db="EMBL/GenBank/DDBJ databases">
        <authorList>
            <person name="Florea S."/>
            <person name="Webb J.S."/>
            <person name="Jaromczyk J."/>
            <person name="Schardl C.L."/>
        </authorList>
    </citation>
    <scope>NUCLEOTIDE SEQUENCE [LARGE SCALE GENOMIC DNA]</scope>
    <source>
        <strain evidence="2">IPBSL-7</strain>
    </source>
</reference>
<dbReference type="RefSeq" id="WP_068752046.1">
    <property type="nucleotide sequence ID" value="NZ_LR214441.1"/>
</dbReference>
<protein>
    <submittedName>
        <fullName evidence="1">Uncharacterized protein</fullName>
    </submittedName>
</protein>
<dbReference type="SUPFAM" id="SSF53756">
    <property type="entry name" value="UDP-Glycosyltransferase/glycogen phosphorylase"/>
    <property type="match status" value="1"/>
</dbReference>
<dbReference type="Pfam" id="PF13439">
    <property type="entry name" value="Glyco_transf_4"/>
    <property type="match status" value="1"/>
</dbReference>